<dbReference type="AlphaFoldDB" id="A0A2P4NMG9"/>
<evidence type="ECO:0000313" key="2">
    <source>
        <dbReference type="EMBL" id="POG54337.1"/>
    </source>
</evidence>
<evidence type="ECO:0000256" key="1">
    <source>
        <dbReference type="SAM" id="MobiDB-lite"/>
    </source>
</evidence>
<evidence type="ECO:0000313" key="3">
    <source>
        <dbReference type="Proteomes" id="UP000053621"/>
    </source>
</evidence>
<organism evidence="2 3">
    <name type="scientific">Haloferax marisrubri</name>
    <dbReference type="NCBI Taxonomy" id="1544719"/>
    <lineage>
        <taxon>Archaea</taxon>
        <taxon>Methanobacteriati</taxon>
        <taxon>Methanobacteriota</taxon>
        <taxon>Stenosarchaea group</taxon>
        <taxon>Halobacteria</taxon>
        <taxon>Halobacteriales</taxon>
        <taxon>Haloferacaceae</taxon>
        <taxon>Haloferax</taxon>
    </lineage>
</organism>
<proteinExistence type="predicted"/>
<accession>A0A2P4NMG9</accession>
<gene>
    <name evidence="2" type="ORF">AUR65_017055</name>
</gene>
<keyword evidence="3" id="KW-1185">Reference proteome</keyword>
<name>A0A2P4NMG9_9EURY</name>
<sequence length="65" mass="7184">MVYIKTWYHRNYHTARLAADSSLGRASETATDSAGTGLRRMETDGDGDRDGDGTAFGWIRRQSSS</sequence>
<feature type="region of interest" description="Disordered" evidence="1">
    <location>
        <begin position="21"/>
        <end position="65"/>
    </location>
</feature>
<dbReference type="Proteomes" id="UP000053621">
    <property type="component" value="Unassembled WGS sequence"/>
</dbReference>
<comment type="caution">
    <text evidence="2">The sequence shown here is derived from an EMBL/GenBank/DDBJ whole genome shotgun (WGS) entry which is preliminary data.</text>
</comment>
<protein>
    <submittedName>
        <fullName evidence="2">Uncharacterized protein</fullName>
    </submittedName>
</protein>
<feature type="compositionally biased region" description="Basic and acidic residues" evidence="1">
    <location>
        <begin position="39"/>
        <end position="52"/>
    </location>
</feature>
<reference evidence="2" key="1">
    <citation type="submission" date="2017-08" db="EMBL/GenBank/DDBJ databases">
        <title>Haloferax marisrubri sp. nov., isolated from the Discovery deep brine-seawater interface in the Red Sea.</title>
        <authorList>
            <person name="Zhang G."/>
            <person name="Stingl U."/>
        </authorList>
    </citation>
    <scope>NUCLEOTIDE SEQUENCE [LARGE SCALE GENOMIC DNA]</scope>
    <source>
        <strain evidence="2">SB3</strain>
    </source>
</reference>
<dbReference type="EMBL" id="LOPW02000018">
    <property type="protein sequence ID" value="POG54337.1"/>
    <property type="molecule type" value="Genomic_DNA"/>
</dbReference>